<evidence type="ECO:0000313" key="3">
    <source>
        <dbReference type="EMBL" id="SKA84103.1"/>
    </source>
</evidence>
<dbReference type="SUPFAM" id="SSF51735">
    <property type="entry name" value="NAD(P)-binding Rossmann-fold domains"/>
    <property type="match status" value="1"/>
</dbReference>
<dbReference type="Pfam" id="PF01370">
    <property type="entry name" value="Epimerase"/>
    <property type="match status" value="1"/>
</dbReference>
<dbReference type="GO" id="GO:0004029">
    <property type="term" value="F:aldehyde dehydrogenase (NAD+) activity"/>
    <property type="evidence" value="ECO:0007669"/>
    <property type="project" value="TreeGrafter"/>
</dbReference>
<dbReference type="PANTHER" id="PTHR48079:SF6">
    <property type="entry name" value="NAD(P)-BINDING DOMAIN-CONTAINING PROTEIN-RELATED"/>
    <property type="match status" value="1"/>
</dbReference>
<evidence type="ECO:0000259" key="2">
    <source>
        <dbReference type="Pfam" id="PF01370"/>
    </source>
</evidence>
<accession>A0A1T4X380</accession>
<feature type="domain" description="NAD-dependent epimerase/dehydratase" evidence="2">
    <location>
        <begin position="17"/>
        <end position="227"/>
    </location>
</feature>
<reference evidence="4" key="1">
    <citation type="submission" date="2017-02" db="EMBL/GenBank/DDBJ databases">
        <authorList>
            <person name="Varghese N."/>
            <person name="Submissions S."/>
        </authorList>
    </citation>
    <scope>NUCLEOTIDE SEQUENCE [LARGE SCALE GENOMIC DNA]</scope>
    <source>
        <strain evidence="4">VKM Ac-2052</strain>
    </source>
</reference>
<sequence>MMQPAQTLESEGIFMRIFVTGATGYVGSAVVAELTASGHDVVGLARSDSSAAALAALDVDVHRGDVSDLDSLRSGAAAADGVIYAANQHISETTDSAARAKAERNAVEAIGLELEGTGKPFVVTSGVIGRTPGRLLTEDDEADMNPLTALRLPVEASVLALADRGVRSSSVAPTVHGVGDTRGFVSMLIAIAREKGVSAYVGDGSNRWPSVHRLDAARLFRLAIDSAPAGTRLHAVGEEGVPFRDLAQAIGQHLDLPVESIGGAAEAAEHFSILAPLVTLDSPVSNALTRERFDWEPTHPTLVADIADGHYFNRRASERESGSQPTFSARADRDVLPRVAKASAGSP</sequence>
<feature type="region of interest" description="Disordered" evidence="1">
    <location>
        <begin position="316"/>
        <end position="347"/>
    </location>
</feature>
<proteinExistence type="predicted"/>
<evidence type="ECO:0000256" key="1">
    <source>
        <dbReference type="SAM" id="MobiDB-lite"/>
    </source>
</evidence>
<evidence type="ECO:0000313" key="4">
    <source>
        <dbReference type="Proteomes" id="UP000189735"/>
    </source>
</evidence>
<dbReference type="InterPro" id="IPR051783">
    <property type="entry name" value="NAD(P)-dependent_oxidoreduct"/>
</dbReference>
<name>A0A1T4X380_9MICO</name>
<dbReference type="AlphaFoldDB" id="A0A1T4X380"/>
<protein>
    <submittedName>
        <fullName evidence="3">Nucleoside-diphosphate-sugar epimerase</fullName>
    </submittedName>
</protein>
<organism evidence="3 4">
    <name type="scientific">Agreia bicolorata</name>
    <dbReference type="NCBI Taxonomy" id="110935"/>
    <lineage>
        <taxon>Bacteria</taxon>
        <taxon>Bacillati</taxon>
        <taxon>Actinomycetota</taxon>
        <taxon>Actinomycetes</taxon>
        <taxon>Micrococcales</taxon>
        <taxon>Microbacteriaceae</taxon>
        <taxon>Agreia</taxon>
    </lineage>
</organism>
<dbReference type="GO" id="GO:0005737">
    <property type="term" value="C:cytoplasm"/>
    <property type="evidence" value="ECO:0007669"/>
    <property type="project" value="TreeGrafter"/>
</dbReference>
<dbReference type="Gene3D" id="3.40.50.720">
    <property type="entry name" value="NAD(P)-binding Rossmann-like Domain"/>
    <property type="match status" value="1"/>
</dbReference>
<dbReference type="Proteomes" id="UP000189735">
    <property type="component" value="Unassembled WGS sequence"/>
</dbReference>
<dbReference type="CDD" id="cd05262">
    <property type="entry name" value="SDR_a7"/>
    <property type="match status" value="1"/>
</dbReference>
<dbReference type="InterPro" id="IPR036291">
    <property type="entry name" value="NAD(P)-bd_dom_sf"/>
</dbReference>
<dbReference type="PANTHER" id="PTHR48079">
    <property type="entry name" value="PROTEIN YEEZ"/>
    <property type="match status" value="1"/>
</dbReference>
<dbReference type="InterPro" id="IPR001509">
    <property type="entry name" value="Epimerase_deHydtase"/>
</dbReference>
<gene>
    <name evidence="3" type="ORF">SAMN06295879_0556</name>
</gene>
<dbReference type="EMBL" id="FUYG01000002">
    <property type="protein sequence ID" value="SKA84103.1"/>
    <property type="molecule type" value="Genomic_DNA"/>
</dbReference>